<sequence length="189" mass="21537">MSSHSCQAPAAVVLIRPSRFYPNPETAIDNVFQRTTNLQNSAEMAAIAEAANIEVMRAADALERAGVRTHVFDDDGERGTPDSVFPSNWFSTHHGGRIVLYPMKSINRRRERRPDVVEMLKSEYRLREVFDYSGFEYERVYLEGTGAMVLDHVARIAYCACSRRSDPIAMQRFCAHFNFEPVTFSTLHQ</sequence>
<organism evidence="1 2">
    <name type="scientific">Caballeronia choica</name>
    <dbReference type="NCBI Taxonomy" id="326476"/>
    <lineage>
        <taxon>Bacteria</taxon>
        <taxon>Pseudomonadati</taxon>
        <taxon>Pseudomonadota</taxon>
        <taxon>Betaproteobacteria</taxon>
        <taxon>Burkholderiales</taxon>
        <taxon>Burkholderiaceae</taxon>
        <taxon>Caballeronia</taxon>
    </lineage>
</organism>
<keyword evidence="2" id="KW-1185">Reference proteome</keyword>
<reference evidence="1" key="1">
    <citation type="submission" date="2016-01" db="EMBL/GenBank/DDBJ databases">
        <authorList>
            <person name="Peeters C."/>
        </authorList>
    </citation>
    <scope>NUCLEOTIDE SEQUENCE [LARGE SCALE GENOMIC DNA]</scope>
    <source>
        <strain evidence="1">LMG 22940</strain>
    </source>
</reference>
<dbReference type="Pfam" id="PF19420">
    <property type="entry name" value="DDAH_eukar"/>
    <property type="match status" value="1"/>
</dbReference>
<proteinExistence type="predicted"/>
<comment type="caution">
    <text evidence="1">The sequence shown here is derived from an EMBL/GenBank/DDBJ whole genome shotgun (WGS) entry which is preliminary data.</text>
</comment>
<dbReference type="InterPro" id="IPR014541">
    <property type="entry name" value="Amdntrnsf_FN0238"/>
</dbReference>
<evidence type="ECO:0000313" key="2">
    <source>
        <dbReference type="Proteomes" id="UP000054770"/>
    </source>
</evidence>
<dbReference type="PANTHER" id="PTHR43224:SF1">
    <property type="entry name" value="AMIDINOTRANSFERASE"/>
    <property type="match status" value="1"/>
</dbReference>
<gene>
    <name evidence="1" type="ORF">AWB68_04134</name>
</gene>
<dbReference type="PANTHER" id="PTHR43224">
    <property type="entry name" value="AMIDINOTRANSFERASE"/>
    <property type="match status" value="1"/>
</dbReference>
<dbReference type="AlphaFoldDB" id="A0A158JSQ5"/>
<name>A0A158JSQ5_9BURK</name>
<dbReference type="EMBL" id="FCON02000047">
    <property type="protein sequence ID" value="SAL71461.1"/>
    <property type="molecule type" value="Genomic_DNA"/>
</dbReference>
<dbReference type="Proteomes" id="UP000054770">
    <property type="component" value="Unassembled WGS sequence"/>
</dbReference>
<dbReference type="Gene3D" id="3.75.10.10">
    <property type="entry name" value="L-arginine/glycine Amidinotransferase, Chain A"/>
    <property type="match status" value="1"/>
</dbReference>
<dbReference type="SUPFAM" id="SSF55909">
    <property type="entry name" value="Pentein"/>
    <property type="match status" value="1"/>
</dbReference>
<dbReference type="GO" id="GO:0016740">
    <property type="term" value="F:transferase activity"/>
    <property type="evidence" value="ECO:0007669"/>
    <property type="project" value="UniProtKB-KW"/>
</dbReference>
<accession>A0A158JSQ5</accession>
<protein>
    <submittedName>
        <fullName evidence="1">Amidinotransferase</fullName>
    </submittedName>
</protein>
<evidence type="ECO:0000313" key="1">
    <source>
        <dbReference type="EMBL" id="SAL71461.1"/>
    </source>
</evidence>